<dbReference type="Proteomes" id="UP001158644">
    <property type="component" value="Unassembled WGS sequence"/>
</dbReference>
<evidence type="ECO:0000256" key="1">
    <source>
        <dbReference type="SAM" id="MobiDB-lite"/>
    </source>
</evidence>
<comment type="caution">
    <text evidence="3">The sequence shown here is derived from an EMBL/GenBank/DDBJ whole genome shotgun (WGS) entry which is preliminary data.</text>
</comment>
<organism evidence="3 4">
    <name type="scientific">Achromobacter mucicolens</name>
    <dbReference type="NCBI Taxonomy" id="1389922"/>
    <lineage>
        <taxon>Bacteria</taxon>
        <taxon>Pseudomonadati</taxon>
        <taxon>Pseudomonadota</taxon>
        <taxon>Betaproteobacteria</taxon>
        <taxon>Burkholderiales</taxon>
        <taxon>Alcaligenaceae</taxon>
        <taxon>Achromobacter</taxon>
    </lineage>
</organism>
<reference evidence="3 4" key="1">
    <citation type="submission" date="2022-09" db="EMBL/GenBank/DDBJ databases">
        <title>Intensive care unit water sources are persistently colonized with multi-drug resistant bacteria and are the site of extensive horizontal gene transfer of antibiotic resistance genes.</title>
        <authorList>
            <person name="Diorio-Toth L."/>
        </authorList>
    </citation>
    <scope>NUCLEOTIDE SEQUENCE [LARGE SCALE GENOMIC DNA]</scope>
    <source>
        <strain evidence="3 4">GD03967</strain>
    </source>
</reference>
<feature type="compositionally biased region" description="Pro residues" evidence="1">
    <location>
        <begin position="130"/>
        <end position="144"/>
    </location>
</feature>
<evidence type="ECO:0000313" key="4">
    <source>
        <dbReference type="Proteomes" id="UP001158644"/>
    </source>
</evidence>
<keyword evidence="2" id="KW-0472">Membrane</keyword>
<protein>
    <submittedName>
        <fullName evidence="3">Transmembrane anchor protein</fullName>
    </submittedName>
</protein>
<sequence>MYNTDKPTREELPSSAQLRRSTIIAAISAAVLLVTIVLPSEYGIDPTRVGRVLGLTDMGKIKTQLAAEAAADAALDASSGNAAAGQKAVLARLERIETLLGGGAALAATPSAPAATAKPAAAVAAAPQPVAPAPSAPASAPRPAPVAQKGTGRSDEMTFQLAPNQGIEVKLVMKEGARAQFSWASKGGPVNFDTHGDSKGKSISYEKGRGVDADEGMLEAAFDGNHGWFWRNRNSAAVTVTLRTNGDYAEIRRVL</sequence>
<gene>
    <name evidence="3" type="ORF">N5C72_24780</name>
</gene>
<feature type="transmembrane region" description="Helical" evidence="2">
    <location>
        <begin position="21"/>
        <end position="38"/>
    </location>
</feature>
<keyword evidence="2" id="KW-1133">Transmembrane helix</keyword>
<keyword evidence="2 3" id="KW-0812">Transmembrane</keyword>
<accession>A0ABD4Z0M3</accession>
<evidence type="ECO:0000313" key="3">
    <source>
        <dbReference type="EMBL" id="MDH1181302.1"/>
    </source>
</evidence>
<dbReference type="AlphaFoldDB" id="A0ABD4Z0M3"/>
<dbReference type="RefSeq" id="WP_279991998.1">
    <property type="nucleotide sequence ID" value="NZ_DALZLU010000006.1"/>
</dbReference>
<feature type="region of interest" description="Disordered" evidence="1">
    <location>
        <begin position="130"/>
        <end position="155"/>
    </location>
</feature>
<proteinExistence type="predicted"/>
<evidence type="ECO:0000256" key="2">
    <source>
        <dbReference type="SAM" id="Phobius"/>
    </source>
</evidence>
<name>A0ABD4Z0M3_9BURK</name>
<dbReference type="EMBL" id="JAOBZK010000052">
    <property type="protein sequence ID" value="MDH1181302.1"/>
    <property type="molecule type" value="Genomic_DNA"/>
</dbReference>